<sequence>MAIPAGLARKLSPKFIRPYLIMEDFKNNSFRLKLLPRLKQRGLHDVFHASLLRIHVPNDDRLFPGRLDTQTFDDENLETEWAVERIVSHAGTGKNSVFEVLWKSGDKTWLPYDKLTHLDALEAYFDVMGVQKIEELSEGTGKPLADDLQIFLGSLGLIFEEEYEAINVAEHETVYVPQHLWSQACRNPSLLRSLALLYLSMSTSTSADAGANLGTPSSIEPNSAYSTPTSVNTTELTIRKHPVSFYGHPIPLPAPIWNTTLIFRVGNHIYVADKDGQTFSVTVSMAHDFMAFHTLVAQTNSKTPSKEKLERLNSICEPLGYRQFAWLVNADLLVKDTLVEVTENSAIKYPTYRDGYRPHFLRFDREKQSDIDNTLEIAALFNGSKDKAQEAIDLAFRVAMTTFGGSKVAKPATKGKGKPYEKKNRKNMKDRDGDVNMG</sequence>
<evidence type="ECO:0000259" key="2">
    <source>
        <dbReference type="Pfam" id="PF24626"/>
    </source>
</evidence>
<dbReference type="Pfam" id="PF24626">
    <property type="entry name" value="SH3_Tf2-1"/>
    <property type="match status" value="1"/>
</dbReference>
<keyword evidence="4" id="KW-1185">Reference proteome</keyword>
<evidence type="ECO:0000313" key="4">
    <source>
        <dbReference type="Proteomes" id="UP000467700"/>
    </source>
</evidence>
<gene>
    <name evidence="3" type="ORF">AAE3_LOCUS12234</name>
</gene>
<dbReference type="InterPro" id="IPR016197">
    <property type="entry name" value="Chromo-like_dom_sf"/>
</dbReference>
<feature type="compositionally biased region" description="Basic and acidic residues" evidence="1">
    <location>
        <begin position="418"/>
        <end position="438"/>
    </location>
</feature>
<proteinExistence type="predicted"/>
<dbReference type="OrthoDB" id="3211671at2759"/>
<dbReference type="EMBL" id="CACVBS010000083">
    <property type="protein sequence ID" value="CAA7269981.1"/>
    <property type="molecule type" value="Genomic_DNA"/>
</dbReference>
<feature type="region of interest" description="Disordered" evidence="1">
    <location>
        <begin position="407"/>
        <end position="438"/>
    </location>
</feature>
<name>A0A8S0XZR3_CYCAE</name>
<dbReference type="InterPro" id="IPR056924">
    <property type="entry name" value="SH3_Tf2-1"/>
</dbReference>
<feature type="domain" description="Tf2-1-like SH3-like" evidence="2">
    <location>
        <begin position="9"/>
        <end position="53"/>
    </location>
</feature>
<organism evidence="3 4">
    <name type="scientific">Cyclocybe aegerita</name>
    <name type="common">Black poplar mushroom</name>
    <name type="synonym">Agrocybe aegerita</name>
    <dbReference type="NCBI Taxonomy" id="1973307"/>
    <lineage>
        <taxon>Eukaryota</taxon>
        <taxon>Fungi</taxon>
        <taxon>Dikarya</taxon>
        <taxon>Basidiomycota</taxon>
        <taxon>Agaricomycotina</taxon>
        <taxon>Agaricomycetes</taxon>
        <taxon>Agaricomycetidae</taxon>
        <taxon>Agaricales</taxon>
        <taxon>Agaricineae</taxon>
        <taxon>Bolbitiaceae</taxon>
        <taxon>Cyclocybe</taxon>
    </lineage>
</organism>
<comment type="caution">
    <text evidence="3">The sequence shown here is derived from an EMBL/GenBank/DDBJ whole genome shotgun (WGS) entry which is preliminary data.</text>
</comment>
<evidence type="ECO:0000256" key="1">
    <source>
        <dbReference type="SAM" id="MobiDB-lite"/>
    </source>
</evidence>
<dbReference type="SUPFAM" id="SSF54160">
    <property type="entry name" value="Chromo domain-like"/>
    <property type="match status" value="1"/>
</dbReference>
<reference evidence="3 4" key="1">
    <citation type="submission" date="2020-01" db="EMBL/GenBank/DDBJ databases">
        <authorList>
            <person name="Gupta K D."/>
        </authorList>
    </citation>
    <scope>NUCLEOTIDE SEQUENCE [LARGE SCALE GENOMIC DNA]</scope>
</reference>
<dbReference type="AlphaFoldDB" id="A0A8S0XZR3"/>
<evidence type="ECO:0000313" key="3">
    <source>
        <dbReference type="EMBL" id="CAA7269981.1"/>
    </source>
</evidence>
<accession>A0A8S0XZR3</accession>
<protein>
    <recommendedName>
        <fullName evidence="2">Tf2-1-like SH3-like domain-containing protein</fullName>
    </recommendedName>
</protein>
<dbReference type="Proteomes" id="UP000467700">
    <property type="component" value="Unassembled WGS sequence"/>
</dbReference>